<reference evidence="4" key="2">
    <citation type="submission" date="2012-11" db="EMBL/GenBank/DDBJ databases">
        <authorList>
            <person name="Kuo A."/>
            <person name="Curtis B.A."/>
            <person name="Tanifuji G."/>
            <person name="Burki F."/>
            <person name="Gruber A."/>
            <person name="Irimia M."/>
            <person name="Maruyama S."/>
            <person name="Arias M.C."/>
            <person name="Ball S.G."/>
            <person name="Gile G.H."/>
            <person name="Hirakawa Y."/>
            <person name="Hopkins J.F."/>
            <person name="Rensing S.A."/>
            <person name="Schmutz J."/>
            <person name="Symeonidi A."/>
            <person name="Elias M."/>
            <person name="Eveleigh R.J."/>
            <person name="Herman E.K."/>
            <person name="Klute M.J."/>
            <person name="Nakayama T."/>
            <person name="Obornik M."/>
            <person name="Reyes-Prieto A."/>
            <person name="Armbrust E.V."/>
            <person name="Aves S.J."/>
            <person name="Beiko R.G."/>
            <person name="Coutinho P."/>
            <person name="Dacks J.B."/>
            <person name="Durnford D.G."/>
            <person name="Fast N.M."/>
            <person name="Green B.R."/>
            <person name="Grisdale C."/>
            <person name="Hempe F."/>
            <person name="Henrissat B."/>
            <person name="Hoppner M.P."/>
            <person name="Ishida K.-I."/>
            <person name="Kim E."/>
            <person name="Koreny L."/>
            <person name="Kroth P.G."/>
            <person name="Liu Y."/>
            <person name="Malik S.-B."/>
            <person name="Maier U.G."/>
            <person name="McRose D."/>
            <person name="Mock T."/>
            <person name="Neilson J.A."/>
            <person name="Onodera N.T."/>
            <person name="Poole A.M."/>
            <person name="Pritham E.J."/>
            <person name="Richards T.A."/>
            <person name="Rocap G."/>
            <person name="Roy S.W."/>
            <person name="Sarai C."/>
            <person name="Schaack S."/>
            <person name="Shirato S."/>
            <person name="Slamovits C.H."/>
            <person name="Spencer D.F."/>
            <person name="Suzuki S."/>
            <person name="Worden A.Z."/>
            <person name="Zauner S."/>
            <person name="Barry K."/>
            <person name="Bell C."/>
            <person name="Bharti A.K."/>
            <person name="Crow J.A."/>
            <person name="Grimwood J."/>
            <person name="Kramer R."/>
            <person name="Lindquist E."/>
            <person name="Lucas S."/>
            <person name="Salamov A."/>
            <person name="McFadden G.I."/>
            <person name="Lane C.E."/>
            <person name="Keeling P.J."/>
            <person name="Gray M.W."/>
            <person name="Grigoriev I.V."/>
            <person name="Archibald J.M."/>
        </authorList>
    </citation>
    <scope>NUCLEOTIDE SEQUENCE</scope>
    <source>
        <strain evidence="4">CCMP2712</strain>
    </source>
</reference>
<keyword evidence="4" id="KW-1185">Reference proteome</keyword>
<dbReference type="KEGG" id="gtt:GUITHDRAFT_109444"/>
<reference evidence="3" key="3">
    <citation type="submission" date="2016-03" db="UniProtKB">
        <authorList>
            <consortium name="EnsemblProtists"/>
        </authorList>
    </citation>
    <scope>IDENTIFICATION</scope>
</reference>
<sequence length="337" mass="36928">MAYRENIMMAGIGTRPKAAIACCVLLLLLAITASKSWQQAAPIAATSVIHEETGLDANRWVGNFPFEGSSPVASFERRAAEKVKRLKEGLYRLKRGLQASSLQARGGLKNSISTNEGRKDSFLCAIPGIADAFGSMFDMCAQGRRAGMPAGVYSRPLMAVPPPSPEEIKEQEEEEEERRLRMGAEAVDEAEDKMGDYYNRSLADRLFTQVQRIFDDVMSVLLVPNVTWRPYLKREEEEQRFYSPFAGSPILPPPHAAGGAVVECLNPPTCSSAPQLGERKAAVKNHGDLFRSWFSGVPVSAGSHSPLGGRVACSDPTCGSAPTLHEPRIYYEPLKRR</sequence>
<evidence type="ECO:0000313" key="2">
    <source>
        <dbReference type="EMBL" id="EKX44668.1"/>
    </source>
</evidence>
<feature type="signal peptide" evidence="1">
    <location>
        <begin position="1"/>
        <end position="34"/>
    </location>
</feature>
<dbReference type="HOGENOM" id="CLU_824997_0_0_1"/>
<dbReference type="EnsemblProtists" id="EKX44668">
    <property type="protein sequence ID" value="EKX44668"/>
    <property type="gene ID" value="GUITHDRAFT_109444"/>
</dbReference>
<dbReference type="GeneID" id="17301381"/>
<evidence type="ECO:0008006" key="5">
    <source>
        <dbReference type="Google" id="ProtNLM"/>
    </source>
</evidence>
<dbReference type="PaxDb" id="55529-EKX44668"/>
<dbReference type="Proteomes" id="UP000011087">
    <property type="component" value="Unassembled WGS sequence"/>
</dbReference>
<organism evidence="2">
    <name type="scientific">Guillardia theta (strain CCMP2712)</name>
    <name type="common">Cryptophyte</name>
    <dbReference type="NCBI Taxonomy" id="905079"/>
    <lineage>
        <taxon>Eukaryota</taxon>
        <taxon>Cryptophyceae</taxon>
        <taxon>Pyrenomonadales</taxon>
        <taxon>Geminigeraceae</taxon>
        <taxon>Guillardia</taxon>
    </lineage>
</organism>
<reference evidence="2 4" key="1">
    <citation type="journal article" date="2012" name="Nature">
        <title>Algal genomes reveal evolutionary mosaicism and the fate of nucleomorphs.</title>
        <authorList>
            <consortium name="DOE Joint Genome Institute"/>
            <person name="Curtis B.A."/>
            <person name="Tanifuji G."/>
            <person name="Burki F."/>
            <person name="Gruber A."/>
            <person name="Irimia M."/>
            <person name="Maruyama S."/>
            <person name="Arias M.C."/>
            <person name="Ball S.G."/>
            <person name="Gile G.H."/>
            <person name="Hirakawa Y."/>
            <person name="Hopkins J.F."/>
            <person name="Kuo A."/>
            <person name="Rensing S.A."/>
            <person name="Schmutz J."/>
            <person name="Symeonidi A."/>
            <person name="Elias M."/>
            <person name="Eveleigh R.J."/>
            <person name="Herman E.K."/>
            <person name="Klute M.J."/>
            <person name="Nakayama T."/>
            <person name="Obornik M."/>
            <person name="Reyes-Prieto A."/>
            <person name="Armbrust E.V."/>
            <person name="Aves S.J."/>
            <person name="Beiko R.G."/>
            <person name="Coutinho P."/>
            <person name="Dacks J.B."/>
            <person name="Durnford D.G."/>
            <person name="Fast N.M."/>
            <person name="Green B.R."/>
            <person name="Grisdale C.J."/>
            <person name="Hempel F."/>
            <person name="Henrissat B."/>
            <person name="Hoppner M.P."/>
            <person name="Ishida K."/>
            <person name="Kim E."/>
            <person name="Koreny L."/>
            <person name="Kroth P.G."/>
            <person name="Liu Y."/>
            <person name="Malik S.B."/>
            <person name="Maier U.G."/>
            <person name="McRose D."/>
            <person name="Mock T."/>
            <person name="Neilson J.A."/>
            <person name="Onodera N.T."/>
            <person name="Poole A.M."/>
            <person name="Pritham E.J."/>
            <person name="Richards T.A."/>
            <person name="Rocap G."/>
            <person name="Roy S.W."/>
            <person name="Sarai C."/>
            <person name="Schaack S."/>
            <person name="Shirato S."/>
            <person name="Slamovits C.H."/>
            <person name="Spencer D.F."/>
            <person name="Suzuki S."/>
            <person name="Worden A.Z."/>
            <person name="Zauner S."/>
            <person name="Barry K."/>
            <person name="Bell C."/>
            <person name="Bharti A.K."/>
            <person name="Crow J.A."/>
            <person name="Grimwood J."/>
            <person name="Kramer R."/>
            <person name="Lindquist E."/>
            <person name="Lucas S."/>
            <person name="Salamov A."/>
            <person name="McFadden G.I."/>
            <person name="Lane C.E."/>
            <person name="Keeling P.J."/>
            <person name="Gray M.W."/>
            <person name="Grigoriev I.V."/>
            <person name="Archibald J.M."/>
        </authorList>
    </citation>
    <scope>NUCLEOTIDE SEQUENCE</scope>
    <source>
        <strain evidence="2 4">CCMP2712</strain>
    </source>
</reference>
<proteinExistence type="predicted"/>
<gene>
    <name evidence="2" type="ORF">GUITHDRAFT_109444</name>
</gene>
<feature type="chain" id="PRO_5008771007" description="Transmembrane protein" evidence="1">
    <location>
        <begin position="35"/>
        <end position="337"/>
    </location>
</feature>
<dbReference type="AlphaFoldDB" id="L1J806"/>
<evidence type="ECO:0000313" key="3">
    <source>
        <dbReference type="EnsemblProtists" id="EKX44668"/>
    </source>
</evidence>
<evidence type="ECO:0000256" key="1">
    <source>
        <dbReference type="SAM" id="SignalP"/>
    </source>
</evidence>
<accession>L1J806</accession>
<dbReference type="RefSeq" id="XP_005831648.1">
    <property type="nucleotide sequence ID" value="XM_005831591.1"/>
</dbReference>
<evidence type="ECO:0000313" key="4">
    <source>
        <dbReference type="Proteomes" id="UP000011087"/>
    </source>
</evidence>
<name>L1J806_GUITC</name>
<protein>
    <recommendedName>
        <fullName evidence="5">Transmembrane protein</fullName>
    </recommendedName>
</protein>
<keyword evidence="1" id="KW-0732">Signal</keyword>
<dbReference type="EMBL" id="JH993003">
    <property type="protein sequence ID" value="EKX44668.1"/>
    <property type="molecule type" value="Genomic_DNA"/>
</dbReference>